<dbReference type="InterPro" id="IPR023033">
    <property type="entry name" value="Ala_tRNA_ligase_euk/bac"/>
</dbReference>
<keyword evidence="5 11" id="KW-0547">Nucleotide-binding</keyword>
<keyword evidence="16" id="KW-1185">Reference proteome</keyword>
<dbReference type="Pfam" id="PF02272">
    <property type="entry name" value="DHHA1"/>
    <property type="match status" value="1"/>
</dbReference>
<dbReference type="HOGENOM" id="CLU_004485_1_1_1"/>
<dbReference type="EnsemblPlants" id="OGLUM06G09830.1">
    <property type="protein sequence ID" value="OGLUM06G09830.1"/>
    <property type="gene ID" value="OGLUM06G09830"/>
</dbReference>
<dbReference type="HAMAP" id="MF_00036_B">
    <property type="entry name" value="Ala_tRNA_synth_B"/>
    <property type="match status" value="1"/>
</dbReference>
<dbReference type="GO" id="GO:0000049">
    <property type="term" value="F:tRNA binding"/>
    <property type="evidence" value="ECO:0007669"/>
    <property type="project" value="UniProtKB-KW"/>
</dbReference>
<comment type="domain">
    <text evidence="11">Consists of three domains; the N-terminal catalytic domain, the editing domain and the C-terminal C-Ala domain. The editing domain removes incorrectly charged amino acids, while the C-Ala domain, along with tRNA(Ala), serves as a bridge to cooperatively bring together the editing and aminoacylation centers thus stimulating deacylation of misacylated tRNAs.</text>
</comment>
<evidence type="ECO:0000259" key="14">
    <source>
        <dbReference type="PROSITE" id="PS50860"/>
    </source>
</evidence>
<feature type="binding site" evidence="11">
    <location>
        <position position="603"/>
    </location>
    <ligand>
        <name>Zn(2+)</name>
        <dbReference type="ChEBI" id="CHEBI:29105"/>
    </ligand>
</feature>
<keyword evidence="12" id="KW-0175">Coiled coil</keyword>
<proteinExistence type="inferred from homology"/>
<dbReference type="InterPro" id="IPR018165">
    <property type="entry name" value="Ala-tRNA-synth_IIc_core"/>
</dbReference>
<evidence type="ECO:0000256" key="8">
    <source>
        <dbReference type="ARBA" id="ARBA00022884"/>
    </source>
</evidence>
<feature type="domain" description="Alanyl-transfer RNA synthetases family profile" evidence="14">
    <location>
        <begin position="99"/>
        <end position="748"/>
    </location>
</feature>
<evidence type="ECO:0000256" key="4">
    <source>
        <dbReference type="ARBA" id="ARBA00022723"/>
    </source>
</evidence>
<evidence type="ECO:0000256" key="1">
    <source>
        <dbReference type="ARBA" id="ARBA00008429"/>
    </source>
</evidence>
<sequence>MEAAALLSPTATSRSPLPLLSTAPAAHRLHVLLPLSGRRRRLCLRSSPRPRGSLGCAGDSVVRSMGSSRERGVLVKTSSSSASVESATQEVGAASSGEWSGDAIRRRFLDFYAARGHKILPSSSLVPDDPTVFLTIAGMLQFKPIFLGKEPRRVPCATTSQKCIRTNDIENVGRTSRHQTFFEMLGNFSFGDYFKKEAITWAWELTTKEFGLPPERLWISVFQDDDEAFSIWHNEVGVPKERIKRLGEDDNFWTSGATGPCGPCSEIYYDFYPERGSSDADLGDDSRFIEFYNLVFMQYNKKDDGSLEPLKQKNIDTGMGLERMARILQKVPNNYETDLIFPIIEKAASMALVSYTTADDAMKTNLKIIGDHMRAVVYLISDGVIPSNIGRGYVVRRLIRRVVRTGRLIGIRGDGHGNSEGAFLPSLAEVAISLSTEIDPDVESRRKSILGELQREELRFVQTLERGEKLLDELLDEALSSAGERGVIVDMKGFDMEMENQRKQSQAAHNVVKLSVGNETEIVKNRTPFYAESGGQVGDNGFLYVYGEEDAKQKAVVEINDVQKSLGNIFVHKGTIKQGSVEVGKEIDAAVDAKLRQGAKAHHTATHLLQSALKSVIGSETSQAGSLVAFDRLRFDFNFHRPLSEEELMKIESLVNQWVSSATHLETKVMDLQDAKNAGAIAMFGEKYGEQVRVVEVPGVSMELCGGTHVSNTAEIRGFKIISEQGIASGVRRIEAVAGDAFVEYVCARDNYMRRLCSSLKVKAEDVNGRVETILEELRTTRNEVSSLRSKIAVLKAASLANKATTIDNTRVVVENMGDVDADGLKSAAEYLVDTLEDPAAVILGSSPGDGKVSLVAAFSPGVVKMGIQAGKFVGGIAKLCGGGGGGKPNFAQAGGRKPENLPGALEKARDEIVAAISSKSS</sequence>
<dbReference type="FunFam" id="2.40.30.130:FF:000007">
    <property type="entry name" value="Probable alanine--tRNA ligase, chloroplastic"/>
    <property type="match status" value="1"/>
</dbReference>
<dbReference type="FunFam" id="3.30.54.20:FF:000001">
    <property type="entry name" value="Alanine--tRNA ligase"/>
    <property type="match status" value="1"/>
</dbReference>
<evidence type="ECO:0000256" key="13">
    <source>
        <dbReference type="SAM" id="MobiDB-lite"/>
    </source>
</evidence>
<name>A0A0E0A7H6_9ORYZ</name>
<evidence type="ECO:0000256" key="6">
    <source>
        <dbReference type="ARBA" id="ARBA00022833"/>
    </source>
</evidence>
<dbReference type="InterPro" id="IPR045864">
    <property type="entry name" value="aa-tRNA-synth_II/BPL/LPL"/>
</dbReference>
<dbReference type="InterPro" id="IPR018163">
    <property type="entry name" value="Thr/Ala-tRNA-synth_IIc_edit"/>
</dbReference>
<dbReference type="SUPFAM" id="SSF50447">
    <property type="entry name" value="Translation proteins"/>
    <property type="match status" value="1"/>
</dbReference>
<dbReference type="Gene3D" id="2.40.30.130">
    <property type="match status" value="1"/>
</dbReference>
<dbReference type="PANTHER" id="PTHR11777:SF9">
    <property type="entry name" value="ALANINE--TRNA LIGASE, CYTOPLASMIC"/>
    <property type="match status" value="1"/>
</dbReference>
<evidence type="ECO:0000313" key="15">
    <source>
        <dbReference type="EnsemblPlants" id="OGLUM06G09830.1"/>
    </source>
</evidence>
<dbReference type="SUPFAM" id="SSF101353">
    <property type="entry name" value="Putative anticodon-binding domain of alanyl-tRNA synthetase (AlaRS)"/>
    <property type="match status" value="1"/>
</dbReference>
<dbReference type="SUPFAM" id="SSF55186">
    <property type="entry name" value="ThrRS/AlaRS common domain"/>
    <property type="match status" value="1"/>
</dbReference>
<dbReference type="InterPro" id="IPR009000">
    <property type="entry name" value="Transl_B-barrel_sf"/>
</dbReference>
<comment type="subunit">
    <text evidence="11">Monomer.</text>
</comment>
<feature type="binding site" evidence="11">
    <location>
        <position position="709"/>
    </location>
    <ligand>
        <name>Zn(2+)</name>
        <dbReference type="ChEBI" id="CHEBI:29105"/>
    </ligand>
</feature>
<dbReference type="NCBIfam" id="TIGR00344">
    <property type="entry name" value="alaS"/>
    <property type="match status" value="1"/>
</dbReference>
<evidence type="ECO:0000256" key="12">
    <source>
        <dbReference type="SAM" id="Coils"/>
    </source>
</evidence>
<dbReference type="InterPro" id="IPR002318">
    <property type="entry name" value="Ala-tRNA-lgiase_IIc"/>
</dbReference>
<feature type="binding site" evidence="11">
    <location>
        <position position="607"/>
    </location>
    <ligand>
        <name>Zn(2+)</name>
        <dbReference type="ChEBI" id="CHEBI:29105"/>
    </ligand>
</feature>
<dbReference type="Gene3D" id="3.30.54.20">
    <property type="match status" value="1"/>
</dbReference>
<evidence type="ECO:0000313" key="16">
    <source>
        <dbReference type="Proteomes" id="UP000026961"/>
    </source>
</evidence>
<organism evidence="15">
    <name type="scientific">Oryza glumipatula</name>
    <dbReference type="NCBI Taxonomy" id="40148"/>
    <lineage>
        <taxon>Eukaryota</taxon>
        <taxon>Viridiplantae</taxon>
        <taxon>Streptophyta</taxon>
        <taxon>Embryophyta</taxon>
        <taxon>Tracheophyta</taxon>
        <taxon>Spermatophyta</taxon>
        <taxon>Magnoliopsida</taxon>
        <taxon>Liliopsida</taxon>
        <taxon>Poales</taxon>
        <taxon>Poaceae</taxon>
        <taxon>BOP clade</taxon>
        <taxon>Oryzoideae</taxon>
        <taxon>Oryzeae</taxon>
        <taxon>Oryzinae</taxon>
        <taxon>Oryza</taxon>
    </lineage>
</organism>
<dbReference type="GO" id="GO:0070143">
    <property type="term" value="P:mitochondrial alanyl-tRNA aminoacylation"/>
    <property type="evidence" value="ECO:0007669"/>
    <property type="project" value="UniProtKB-UniRule"/>
</dbReference>
<keyword evidence="11" id="KW-0963">Cytoplasm</keyword>
<keyword evidence="3 11" id="KW-0436">Ligase</keyword>
<dbReference type="Gene3D" id="6.10.250.550">
    <property type="match status" value="1"/>
</dbReference>
<comment type="similarity">
    <text evidence="1">Belongs to the class-II aminoacyl-tRNA synthetase family. Alax-L subfamily.</text>
</comment>
<dbReference type="CDD" id="cd00673">
    <property type="entry name" value="AlaRS_core"/>
    <property type="match status" value="1"/>
</dbReference>
<dbReference type="InterPro" id="IPR018164">
    <property type="entry name" value="Ala-tRNA-synth_IIc_N"/>
</dbReference>
<protein>
    <recommendedName>
        <fullName evidence="11">Alanine--tRNA ligase</fullName>
        <ecNumber evidence="11">6.1.1.7</ecNumber>
    </recommendedName>
    <alternativeName>
        <fullName evidence="11">Alanyl-tRNA synthetase</fullName>
        <shortName evidence="11">AlaRS</shortName>
    </alternativeName>
</protein>
<dbReference type="InterPro" id="IPR018162">
    <property type="entry name" value="Ala-tRNA-ligase_IIc_anticod-bd"/>
</dbReference>
<dbReference type="FunFam" id="3.30.980.10:FF:000004">
    <property type="entry name" value="Alanine--tRNA ligase, cytoplasmic"/>
    <property type="match status" value="1"/>
</dbReference>
<comment type="function">
    <text evidence="11">Catalyzes the attachment of alanine to tRNA(Ala) in a two-step reaction: alanine is first activated by ATP to form Ala-AMP and then transferred to the acceptor end of tRNA(Ala). Also edits incorrectly charged tRNA(Ala) via its editing domain.</text>
</comment>
<feature type="binding site" evidence="11">
    <location>
        <position position="705"/>
    </location>
    <ligand>
        <name>Zn(2+)</name>
        <dbReference type="ChEBI" id="CHEBI:29105"/>
    </ligand>
</feature>
<evidence type="ECO:0000256" key="7">
    <source>
        <dbReference type="ARBA" id="ARBA00022840"/>
    </source>
</evidence>
<evidence type="ECO:0000256" key="2">
    <source>
        <dbReference type="ARBA" id="ARBA00022555"/>
    </source>
</evidence>
<evidence type="ECO:0000256" key="3">
    <source>
        <dbReference type="ARBA" id="ARBA00022598"/>
    </source>
</evidence>
<feature type="coiled-coil region" evidence="12">
    <location>
        <begin position="764"/>
        <end position="798"/>
    </location>
</feature>
<comment type="catalytic activity">
    <reaction evidence="11">
        <text>tRNA(Ala) + L-alanine + ATP = L-alanyl-tRNA(Ala) + AMP + diphosphate</text>
        <dbReference type="Rhea" id="RHEA:12540"/>
        <dbReference type="Rhea" id="RHEA-COMP:9657"/>
        <dbReference type="Rhea" id="RHEA-COMP:9923"/>
        <dbReference type="ChEBI" id="CHEBI:30616"/>
        <dbReference type="ChEBI" id="CHEBI:33019"/>
        <dbReference type="ChEBI" id="CHEBI:57972"/>
        <dbReference type="ChEBI" id="CHEBI:78442"/>
        <dbReference type="ChEBI" id="CHEBI:78497"/>
        <dbReference type="ChEBI" id="CHEBI:456215"/>
        <dbReference type="EC" id="6.1.1.7"/>
    </reaction>
</comment>
<dbReference type="GO" id="GO:0008270">
    <property type="term" value="F:zinc ion binding"/>
    <property type="evidence" value="ECO:0007669"/>
    <property type="project" value="UniProtKB-UniRule"/>
</dbReference>
<dbReference type="PRINTS" id="PR00980">
    <property type="entry name" value="TRNASYNTHALA"/>
</dbReference>
<dbReference type="GO" id="GO:0005739">
    <property type="term" value="C:mitochondrion"/>
    <property type="evidence" value="ECO:0007669"/>
    <property type="project" value="UniProtKB-SubCell"/>
</dbReference>
<keyword evidence="11" id="KW-0496">Mitochondrion</keyword>
<dbReference type="FunFam" id="3.30.930.10:FF:000004">
    <property type="entry name" value="Alanine--tRNA ligase"/>
    <property type="match status" value="1"/>
</dbReference>
<dbReference type="GO" id="GO:0002161">
    <property type="term" value="F:aminoacyl-tRNA deacylase activity"/>
    <property type="evidence" value="ECO:0007669"/>
    <property type="project" value="TreeGrafter"/>
</dbReference>
<dbReference type="GO" id="GO:0005524">
    <property type="term" value="F:ATP binding"/>
    <property type="evidence" value="ECO:0007669"/>
    <property type="project" value="UniProtKB-UniRule"/>
</dbReference>
<dbReference type="Pfam" id="PF01411">
    <property type="entry name" value="tRNA-synt_2c"/>
    <property type="match status" value="2"/>
</dbReference>
<keyword evidence="2 11" id="KW-0820">tRNA-binding</keyword>
<dbReference type="AlphaFoldDB" id="A0A0E0A7H6"/>
<dbReference type="Gene3D" id="3.30.930.10">
    <property type="entry name" value="Bira Bifunctional Protein, Domain 2"/>
    <property type="match status" value="1"/>
</dbReference>
<dbReference type="InterPro" id="IPR012947">
    <property type="entry name" value="tRNA_SAD"/>
</dbReference>
<dbReference type="SMART" id="SM00863">
    <property type="entry name" value="tRNA_SAD"/>
    <property type="match status" value="1"/>
</dbReference>
<dbReference type="Proteomes" id="UP000026961">
    <property type="component" value="Chromosome 6"/>
</dbReference>
<dbReference type="InterPro" id="IPR003156">
    <property type="entry name" value="DHHA1_dom"/>
</dbReference>
<dbReference type="Gene3D" id="3.10.310.40">
    <property type="match status" value="1"/>
</dbReference>
<feature type="region of interest" description="Disordered" evidence="13">
    <location>
        <begin position="67"/>
        <end position="89"/>
    </location>
</feature>
<dbReference type="PANTHER" id="PTHR11777">
    <property type="entry name" value="ALANYL-TRNA SYNTHETASE"/>
    <property type="match status" value="1"/>
</dbReference>
<comment type="cofactor">
    <cofactor evidence="11">
        <name>Zn(2+)</name>
        <dbReference type="ChEBI" id="CHEBI:29105"/>
    </cofactor>
    <text evidence="11">Binds 1 zinc ion per subunit.</text>
</comment>
<dbReference type="FunFam" id="3.10.310.40:FF:000001">
    <property type="entry name" value="Alanine--tRNA ligase"/>
    <property type="match status" value="1"/>
</dbReference>
<reference evidence="15" key="2">
    <citation type="submission" date="2018-05" db="EMBL/GenBank/DDBJ databases">
        <title>OgluRS3 (Oryza glumaepatula Reference Sequence Version 3).</title>
        <authorList>
            <person name="Zhang J."/>
            <person name="Kudrna D."/>
            <person name="Lee S."/>
            <person name="Talag J."/>
            <person name="Welchert J."/>
            <person name="Wing R.A."/>
        </authorList>
    </citation>
    <scope>NUCLEOTIDE SEQUENCE [LARGE SCALE GENOMIC DNA]</scope>
</reference>
<keyword evidence="7 11" id="KW-0067">ATP-binding</keyword>
<reference evidence="15" key="1">
    <citation type="submission" date="2015-04" db="UniProtKB">
        <authorList>
            <consortium name="EnsemblPlants"/>
        </authorList>
    </citation>
    <scope>IDENTIFICATION</scope>
</reference>
<evidence type="ECO:0000256" key="9">
    <source>
        <dbReference type="ARBA" id="ARBA00022917"/>
    </source>
</evidence>
<keyword evidence="10 11" id="KW-0030">Aminoacyl-tRNA synthetase</keyword>
<dbReference type="GO" id="GO:0004813">
    <property type="term" value="F:alanine-tRNA ligase activity"/>
    <property type="evidence" value="ECO:0007669"/>
    <property type="project" value="UniProtKB-UniRule"/>
</dbReference>
<evidence type="ECO:0000256" key="5">
    <source>
        <dbReference type="ARBA" id="ARBA00022741"/>
    </source>
</evidence>
<dbReference type="SUPFAM" id="SSF55681">
    <property type="entry name" value="Class II aaRS and biotin synthetases"/>
    <property type="match status" value="1"/>
</dbReference>
<dbReference type="InterPro" id="IPR050058">
    <property type="entry name" value="Ala-tRNA_ligase"/>
</dbReference>
<keyword evidence="6 11" id="KW-0862">Zinc</keyword>
<dbReference type="Pfam" id="PF07973">
    <property type="entry name" value="tRNA_SAD"/>
    <property type="match status" value="1"/>
</dbReference>
<keyword evidence="9 11" id="KW-0648">Protein biosynthesis</keyword>
<accession>A0A0E0A7H6</accession>
<evidence type="ECO:0000256" key="10">
    <source>
        <dbReference type="ARBA" id="ARBA00023146"/>
    </source>
</evidence>
<dbReference type="Gramene" id="OGLUM06G09830.1">
    <property type="protein sequence ID" value="OGLUM06G09830.1"/>
    <property type="gene ID" value="OGLUM06G09830"/>
</dbReference>
<dbReference type="PROSITE" id="PS50860">
    <property type="entry name" value="AA_TRNA_LIGASE_II_ALA"/>
    <property type="match status" value="1"/>
</dbReference>
<dbReference type="Gene3D" id="3.30.980.10">
    <property type="entry name" value="Threonyl-trna Synthetase, Chain A, domain 2"/>
    <property type="match status" value="1"/>
</dbReference>
<evidence type="ECO:0000256" key="11">
    <source>
        <dbReference type="HAMAP-Rule" id="MF_03133"/>
    </source>
</evidence>
<keyword evidence="8 11" id="KW-0694">RNA-binding</keyword>
<feature type="compositionally biased region" description="Low complexity" evidence="13">
    <location>
        <begin position="77"/>
        <end position="89"/>
    </location>
</feature>
<keyword evidence="4 11" id="KW-0479">Metal-binding</keyword>
<dbReference type="EC" id="6.1.1.7" evidence="11"/>
<comment type="subcellular location">
    <subcellularLocation>
        <location evidence="11">Mitochondrion</location>
    </subcellularLocation>
    <subcellularLocation>
        <location evidence="11">Cytoplasm</location>
    </subcellularLocation>
</comment>
<dbReference type="GO" id="GO:0005829">
    <property type="term" value="C:cytosol"/>
    <property type="evidence" value="ECO:0007669"/>
    <property type="project" value="TreeGrafter"/>
</dbReference>